<accession>A0A1F5GQ21</accession>
<proteinExistence type="predicted"/>
<dbReference type="Proteomes" id="UP000178336">
    <property type="component" value="Unassembled WGS sequence"/>
</dbReference>
<dbReference type="SMART" id="SM00748">
    <property type="entry name" value="HEPN"/>
    <property type="match status" value="1"/>
</dbReference>
<evidence type="ECO:0000259" key="1">
    <source>
        <dbReference type="PROSITE" id="PS50910"/>
    </source>
</evidence>
<evidence type="ECO:0000313" key="3">
    <source>
        <dbReference type="Proteomes" id="UP000178336"/>
    </source>
</evidence>
<gene>
    <name evidence="2" type="ORF">A3A48_02255</name>
</gene>
<feature type="domain" description="HEPN" evidence="1">
    <location>
        <begin position="8"/>
        <end position="116"/>
    </location>
</feature>
<dbReference type="EMBL" id="MFBN01000055">
    <property type="protein sequence ID" value="OGD93962.1"/>
    <property type="molecule type" value="Genomic_DNA"/>
</dbReference>
<organism evidence="2 3">
    <name type="scientific">Candidatus Curtissbacteria bacterium RIFCSPLOWO2_01_FULL_37_9</name>
    <dbReference type="NCBI Taxonomy" id="1797724"/>
    <lineage>
        <taxon>Bacteria</taxon>
        <taxon>Candidatus Curtissiibacteriota</taxon>
    </lineage>
</organism>
<dbReference type="Pfam" id="PF05168">
    <property type="entry name" value="HEPN"/>
    <property type="match status" value="1"/>
</dbReference>
<dbReference type="PROSITE" id="PS50910">
    <property type="entry name" value="HEPN"/>
    <property type="match status" value="1"/>
</dbReference>
<dbReference type="InterPro" id="IPR007842">
    <property type="entry name" value="HEPN_dom"/>
</dbReference>
<comment type="caution">
    <text evidence="2">The sequence shown here is derived from an EMBL/GenBank/DDBJ whole genome shotgun (WGS) entry which is preliminary data.</text>
</comment>
<reference evidence="2 3" key="1">
    <citation type="journal article" date="2016" name="Nat. Commun.">
        <title>Thousands of microbial genomes shed light on interconnected biogeochemical processes in an aquifer system.</title>
        <authorList>
            <person name="Anantharaman K."/>
            <person name="Brown C.T."/>
            <person name="Hug L.A."/>
            <person name="Sharon I."/>
            <person name="Castelle C.J."/>
            <person name="Probst A.J."/>
            <person name="Thomas B.C."/>
            <person name="Singh A."/>
            <person name="Wilkins M.J."/>
            <person name="Karaoz U."/>
            <person name="Brodie E.L."/>
            <person name="Williams K.H."/>
            <person name="Hubbard S.S."/>
            <person name="Banfield J.F."/>
        </authorList>
    </citation>
    <scope>NUCLEOTIDE SEQUENCE [LARGE SCALE GENOMIC DNA]</scope>
</reference>
<dbReference type="Gene3D" id="1.20.120.330">
    <property type="entry name" value="Nucleotidyltransferases domain 2"/>
    <property type="match status" value="1"/>
</dbReference>
<evidence type="ECO:0000313" key="2">
    <source>
        <dbReference type="EMBL" id="OGD93962.1"/>
    </source>
</evidence>
<dbReference type="SUPFAM" id="SSF81593">
    <property type="entry name" value="Nucleotidyltransferase substrate binding subunit/domain"/>
    <property type="match status" value="1"/>
</dbReference>
<name>A0A1F5GQ21_9BACT</name>
<dbReference type="AlphaFoldDB" id="A0A1F5GQ21"/>
<sequence>MEEYKLWLKKTREDLRWTKHNLEVKEYSGTCFSAQQAVEKSLKAYLLFKGKSLRKTHDVIALLKDCIEVDDSFEELEDMIEVLFPYYATTRYPFGDELFTFSKMRAKKAYSAASKIVKFVEEKI</sequence>
<protein>
    <recommendedName>
        <fullName evidence="1">HEPN domain-containing protein</fullName>
    </recommendedName>
</protein>
<dbReference type="STRING" id="1797724.A3A48_02255"/>